<dbReference type="PANTHER" id="PTHR21312">
    <property type="entry name" value="SERINE PROTEASE INHIBITOR"/>
    <property type="match status" value="1"/>
</dbReference>
<dbReference type="Pfam" id="PF07648">
    <property type="entry name" value="Kazal_2"/>
    <property type="match status" value="2"/>
</dbReference>
<evidence type="ECO:0000256" key="3">
    <source>
        <dbReference type="ARBA" id="ARBA00022525"/>
    </source>
</evidence>
<keyword evidence="6 10" id="KW-1133">Transmembrane helix</keyword>
<keyword evidence="4 14" id="KW-0646">Protease inhibitor</keyword>
<name>A0ABM1EZC2_PRICU</name>
<keyword evidence="3" id="KW-0964">Secreted</keyword>
<evidence type="ECO:0000313" key="13">
    <source>
        <dbReference type="Proteomes" id="UP000695022"/>
    </source>
</evidence>
<dbReference type="PROSITE" id="PS00282">
    <property type="entry name" value="KAZAL_1"/>
    <property type="match status" value="4"/>
</dbReference>
<feature type="transmembrane region" description="Helical" evidence="10">
    <location>
        <begin position="73"/>
        <end position="94"/>
    </location>
</feature>
<feature type="domain" description="Kazal-like" evidence="12">
    <location>
        <begin position="384"/>
        <end position="437"/>
    </location>
</feature>
<evidence type="ECO:0000256" key="10">
    <source>
        <dbReference type="SAM" id="Phobius"/>
    </source>
</evidence>
<evidence type="ECO:0000259" key="12">
    <source>
        <dbReference type="PROSITE" id="PS51465"/>
    </source>
</evidence>
<evidence type="ECO:0000256" key="1">
    <source>
        <dbReference type="ARBA" id="ARBA00004370"/>
    </source>
</evidence>
<dbReference type="GeneID" id="106817392"/>
<dbReference type="Gene3D" id="1.20.1070.10">
    <property type="entry name" value="Rhodopsin 7-helix transmembrane proteins"/>
    <property type="match status" value="1"/>
</dbReference>
<feature type="transmembrane region" description="Helical" evidence="10">
    <location>
        <begin position="39"/>
        <end position="66"/>
    </location>
</feature>
<evidence type="ECO:0000256" key="6">
    <source>
        <dbReference type="ARBA" id="ARBA00022989"/>
    </source>
</evidence>
<evidence type="ECO:0000256" key="5">
    <source>
        <dbReference type="ARBA" id="ARBA00022692"/>
    </source>
</evidence>
<feature type="domain" description="Kazal-like" evidence="12">
    <location>
        <begin position="221"/>
        <end position="273"/>
    </location>
</feature>
<dbReference type="GO" id="GO:0004867">
    <property type="term" value="F:serine-type endopeptidase inhibitor activity"/>
    <property type="evidence" value="ECO:0007669"/>
    <property type="project" value="UniProtKB-KW"/>
</dbReference>
<gene>
    <name evidence="14" type="primary">LOC106817392</name>
</gene>
<evidence type="ECO:0000256" key="2">
    <source>
        <dbReference type="ARBA" id="ARBA00004613"/>
    </source>
</evidence>
<feature type="domain" description="Kazal-like" evidence="12">
    <location>
        <begin position="290"/>
        <end position="323"/>
    </location>
</feature>
<dbReference type="InterPro" id="IPR017452">
    <property type="entry name" value="GPCR_Rhodpsn_7TM"/>
</dbReference>
<dbReference type="Pfam" id="PF00050">
    <property type="entry name" value="Kazal_1"/>
    <property type="match status" value="6"/>
</dbReference>
<evidence type="ECO:0000256" key="9">
    <source>
        <dbReference type="SAM" id="MobiDB-lite"/>
    </source>
</evidence>
<dbReference type="SUPFAM" id="SSF81321">
    <property type="entry name" value="Family A G protein-coupled receptor-like"/>
    <property type="match status" value="1"/>
</dbReference>
<feature type="domain" description="Kazal-like" evidence="12">
    <location>
        <begin position="332"/>
        <end position="383"/>
    </location>
</feature>
<dbReference type="Gene3D" id="3.30.60.30">
    <property type="match status" value="8"/>
</dbReference>
<dbReference type="PROSITE" id="PS51465">
    <property type="entry name" value="KAZAL_2"/>
    <property type="match status" value="8"/>
</dbReference>
<proteinExistence type="predicted"/>
<feature type="domain" description="Kazal-like" evidence="12">
    <location>
        <begin position="481"/>
        <end position="541"/>
    </location>
</feature>
<accession>A0ABM1EZC2</accession>
<keyword evidence="8" id="KW-1015">Disulfide bond</keyword>
<comment type="subcellular location">
    <subcellularLocation>
        <location evidence="1">Membrane</location>
    </subcellularLocation>
    <subcellularLocation>
        <location evidence="2">Secreted</location>
    </subcellularLocation>
</comment>
<sequence>MNASLNVSNGNASDGDRWDVGSDADRQRVFFSGGSTANAVFLSIVVSASVVTTVGNGLVILIIAAVRRLRTSANLTIVNLACCDFVIGCTMWTATTSHDNAVGCSAFIGLRASVVVRTSVAGSIVHLEALQRNMAWTSLGCLLIICAGLTCAESPRAAMLNTDCILGCPEIYSPVCASDGYTYDSRCVLDCIIMDIQTRTIPMEPADPVLFNSVGPCNATDQEFENCSYCNLEFDAVCGTDGTTYTNICELDCIAYQKDDATLAVDYEGECDRQTGTGPGLTCAESPRAAMLNTDCILGCPEIYSPVCASDGYTYDSRCVLDCIIMDIQTRTTTQFVCDCPDVVAYVCGSDGSTYPNECMLNCARIEQGDDDLIVEFEGHCDDVTLPGDCNCDDTENFVCGTDGNTYINECMLNCSRDETGSGDDELDVDYSGECGMATTPTPCTCQPIIRYVCGTDGETYTNECFLECTVRESGDQDLAVASLGPCPDATTPASCSCPRNVAYVCGTDGNTYTNECFLQCERDNRGDGRLSVAYTGQCDDPDATTPTPTPCTCPRIVDYVCGTDGETYQNECMLDCTRDEIDYVTKSH</sequence>
<evidence type="ECO:0000256" key="7">
    <source>
        <dbReference type="ARBA" id="ARBA00023136"/>
    </source>
</evidence>
<feature type="domain" description="Kazal-like" evidence="12">
    <location>
        <begin position="158"/>
        <end position="219"/>
    </location>
</feature>
<evidence type="ECO:0000256" key="4">
    <source>
        <dbReference type="ARBA" id="ARBA00022690"/>
    </source>
</evidence>
<dbReference type="PANTHER" id="PTHR21312:SF28">
    <property type="entry name" value="OVOINHIBITOR-RELATED"/>
    <property type="match status" value="1"/>
</dbReference>
<feature type="domain" description="G-protein coupled receptors family 1 profile" evidence="11">
    <location>
        <begin position="55"/>
        <end position="87"/>
    </location>
</feature>
<dbReference type="SMART" id="SM00280">
    <property type="entry name" value="KAZAL"/>
    <property type="match status" value="8"/>
</dbReference>
<evidence type="ECO:0000256" key="8">
    <source>
        <dbReference type="ARBA" id="ARBA00023157"/>
    </source>
</evidence>
<keyword evidence="7 10" id="KW-0472">Membrane</keyword>
<dbReference type="CDD" id="cd00104">
    <property type="entry name" value="KAZAL_FS"/>
    <property type="match status" value="8"/>
</dbReference>
<evidence type="ECO:0000259" key="11">
    <source>
        <dbReference type="PROSITE" id="PS50262"/>
    </source>
</evidence>
<keyword evidence="5 10" id="KW-0812">Transmembrane</keyword>
<dbReference type="CDD" id="cd00637">
    <property type="entry name" value="7tm_classA_rhodopsin-like"/>
    <property type="match status" value="1"/>
</dbReference>
<keyword evidence="14" id="KW-0722">Serine protease inhibitor</keyword>
<dbReference type="InterPro" id="IPR002350">
    <property type="entry name" value="Kazal_dom"/>
</dbReference>
<feature type="domain" description="Kazal-like" evidence="12">
    <location>
        <begin position="546"/>
        <end position="589"/>
    </location>
</feature>
<dbReference type="SUPFAM" id="SSF100895">
    <property type="entry name" value="Kazal-type serine protease inhibitors"/>
    <property type="match status" value="8"/>
</dbReference>
<dbReference type="Proteomes" id="UP000695022">
    <property type="component" value="Unplaced"/>
</dbReference>
<feature type="compositionally biased region" description="Polar residues" evidence="9">
    <location>
        <begin position="1"/>
        <end position="12"/>
    </location>
</feature>
<organism evidence="13 14">
    <name type="scientific">Priapulus caudatus</name>
    <name type="common">Priapulid worm</name>
    <dbReference type="NCBI Taxonomy" id="37621"/>
    <lineage>
        <taxon>Eukaryota</taxon>
        <taxon>Metazoa</taxon>
        <taxon>Ecdysozoa</taxon>
        <taxon>Scalidophora</taxon>
        <taxon>Priapulida</taxon>
        <taxon>Priapulimorpha</taxon>
        <taxon>Priapulimorphida</taxon>
        <taxon>Priapulidae</taxon>
        <taxon>Priapulus</taxon>
    </lineage>
</organism>
<dbReference type="PROSITE" id="PS50262">
    <property type="entry name" value="G_PROTEIN_RECEP_F1_2"/>
    <property type="match status" value="1"/>
</dbReference>
<evidence type="ECO:0000313" key="14">
    <source>
        <dbReference type="RefSeq" id="XP_014677543.1"/>
    </source>
</evidence>
<dbReference type="InterPro" id="IPR036058">
    <property type="entry name" value="Kazal_dom_sf"/>
</dbReference>
<feature type="domain" description="Kazal-like" evidence="12">
    <location>
        <begin position="438"/>
        <end position="470"/>
    </location>
</feature>
<dbReference type="RefSeq" id="XP_014677543.1">
    <property type="nucleotide sequence ID" value="XM_014822057.1"/>
</dbReference>
<feature type="region of interest" description="Disordered" evidence="9">
    <location>
        <begin position="1"/>
        <end position="20"/>
    </location>
</feature>
<protein>
    <submittedName>
        <fullName evidence="14">Serine protease inhibitor dipetalogastin-like</fullName>
    </submittedName>
</protein>
<reference evidence="14" key="1">
    <citation type="submission" date="2025-08" db="UniProtKB">
        <authorList>
            <consortium name="RefSeq"/>
        </authorList>
    </citation>
    <scope>IDENTIFICATION</scope>
</reference>
<keyword evidence="13" id="KW-1185">Reference proteome</keyword>